<dbReference type="PANTHER" id="PTHR43378:SF2">
    <property type="entry name" value="UDP-3-O-ACYLGLUCOSAMINE N-ACYLTRANSFERASE 1, MITOCHONDRIAL-RELATED"/>
    <property type="match status" value="1"/>
</dbReference>
<keyword evidence="1" id="KW-0444">Lipid biosynthesis</keyword>
<evidence type="ECO:0008006" key="8">
    <source>
        <dbReference type="Google" id="ProtNLM"/>
    </source>
</evidence>
<keyword evidence="4" id="KW-0443">Lipid metabolism</keyword>
<name>A0AAU9MR14_9ASTR</name>
<protein>
    <recommendedName>
        <fullName evidence="8">UDP-3-O-(3-hydroxymyristoyl)glucosamine N-acyltransferase</fullName>
    </recommendedName>
</protein>
<dbReference type="GO" id="GO:0009245">
    <property type="term" value="P:lipid A biosynthetic process"/>
    <property type="evidence" value="ECO:0007669"/>
    <property type="project" value="UniProtKB-KW"/>
</dbReference>
<comment type="caution">
    <text evidence="6">The sequence shown here is derived from an EMBL/GenBank/DDBJ whole genome shotgun (WGS) entry which is preliminary data.</text>
</comment>
<dbReference type="PANTHER" id="PTHR43378">
    <property type="entry name" value="UDP-3-O-ACYLGLUCOSAMINE N-ACYLTRANSFERASE"/>
    <property type="match status" value="1"/>
</dbReference>
<dbReference type="AlphaFoldDB" id="A0AAU9MR14"/>
<dbReference type="EMBL" id="CAKMRJ010002223">
    <property type="protein sequence ID" value="CAH1426649.1"/>
    <property type="molecule type" value="Genomic_DNA"/>
</dbReference>
<dbReference type="Gene3D" id="2.160.10.10">
    <property type="entry name" value="Hexapeptide repeat proteins"/>
    <property type="match status" value="1"/>
</dbReference>
<dbReference type="Proteomes" id="UP001157418">
    <property type="component" value="Unassembled WGS sequence"/>
</dbReference>
<reference evidence="6 7" key="1">
    <citation type="submission" date="2022-01" db="EMBL/GenBank/DDBJ databases">
        <authorList>
            <person name="Xiong W."/>
            <person name="Schranz E."/>
        </authorList>
    </citation>
    <scope>NUCLEOTIDE SEQUENCE [LARGE SCALE GENOMIC DNA]</scope>
</reference>
<evidence type="ECO:0000256" key="5">
    <source>
        <dbReference type="ARBA" id="ARBA00023315"/>
    </source>
</evidence>
<dbReference type="PROSITE" id="PS00101">
    <property type="entry name" value="HEXAPEP_TRANSFERASES"/>
    <property type="match status" value="1"/>
</dbReference>
<evidence type="ECO:0000256" key="2">
    <source>
        <dbReference type="ARBA" id="ARBA00022556"/>
    </source>
</evidence>
<evidence type="ECO:0000256" key="1">
    <source>
        <dbReference type="ARBA" id="ARBA00022516"/>
    </source>
</evidence>
<organism evidence="6 7">
    <name type="scientific">Lactuca virosa</name>
    <dbReference type="NCBI Taxonomy" id="75947"/>
    <lineage>
        <taxon>Eukaryota</taxon>
        <taxon>Viridiplantae</taxon>
        <taxon>Streptophyta</taxon>
        <taxon>Embryophyta</taxon>
        <taxon>Tracheophyta</taxon>
        <taxon>Spermatophyta</taxon>
        <taxon>Magnoliopsida</taxon>
        <taxon>eudicotyledons</taxon>
        <taxon>Gunneridae</taxon>
        <taxon>Pentapetalae</taxon>
        <taxon>asterids</taxon>
        <taxon>campanulids</taxon>
        <taxon>Asterales</taxon>
        <taxon>Asteraceae</taxon>
        <taxon>Cichorioideae</taxon>
        <taxon>Cichorieae</taxon>
        <taxon>Lactucinae</taxon>
        <taxon>Lactuca</taxon>
    </lineage>
</organism>
<evidence type="ECO:0000313" key="7">
    <source>
        <dbReference type="Proteomes" id="UP001157418"/>
    </source>
</evidence>
<dbReference type="SUPFAM" id="SSF51161">
    <property type="entry name" value="Trimeric LpxA-like enzymes"/>
    <property type="match status" value="1"/>
</dbReference>
<evidence type="ECO:0000256" key="4">
    <source>
        <dbReference type="ARBA" id="ARBA00023098"/>
    </source>
</evidence>
<dbReference type="InterPro" id="IPR011004">
    <property type="entry name" value="Trimer_LpxA-like_sf"/>
</dbReference>
<proteinExistence type="predicted"/>
<evidence type="ECO:0000256" key="3">
    <source>
        <dbReference type="ARBA" id="ARBA00022679"/>
    </source>
</evidence>
<gene>
    <name evidence="6" type="ORF">LVIROSA_LOCUS13718</name>
</gene>
<dbReference type="GO" id="GO:0016020">
    <property type="term" value="C:membrane"/>
    <property type="evidence" value="ECO:0007669"/>
    <property type="project" value="GOC"/>
</dbReference>
<sequence>MFHKLADIDPTQLTDFGAVVHHSWSLVGGNVHVGSGAVIGPNVTIGQSTNIGYNVALANYTIGESCAIHHGVCIVEDAN</sequence>
<keyword evidence="7" id="KW-1185">Reference proteome</keyword>
<dbReference type="InterPro" id="IPR018357">
    <property type="entry name" value="Hexapep_transf_CS"/>
</dbReference>
<evidence type="ECO:0000313" key="6">
    <source>
        <dbReference type="EMBL" id="CAH1426649.1"/>
    </source>
</evidence>
<dbReference type="GO" id="GO:0016410">
    <property type="term" value="F:N-acyltransferase activity"/>
    <property type="evidence" value="ECO:0007669"/>
    <property type="project" value="InterPro"/>
</dbReference>
<accession>A0AAU9MR14</accession>
<keyword evidence="3" id="KW-0808">Transferase</keyword>
<dbReference type="InterPro" id="IPR007691">
    <property type="entry name" value="LpxD"/>
</dbReference>
<keyword evidence="2" id="KW-0441">Lipid A biosynthesis</keyword>
<keyword evidence="5" id="KW-0012">Acyltransferase</keyword>